<evidence type="ECO:0000259" key="8">
    <source>
        <dbReference type="PROSITE" id="PS50048"/>
    </source>
</evidence>
<dbReference type="SUPFAM" id="SSF57701">
    <property type="entry name" value="Zn2/Cys6 DNA-binding domain"/>
    <property type="match status" value="1"/>
</dbReference>
<reference evidence="9" key="1">
    <citation type="submission" date="2014-02" db="EMBL/GenBank/DDBJ databases">
        <authorList>
            <person name="Genoscope - CEA"/>
        </authorList>
    </citation>
    <scope>NUCLEOTIDE SEQUENCE</scope>
    <source>
        <strain evidence="9">LS3</strain>
    </source>
</reference>
<keyword evidence="4" id="KW-0238">DNA-binding</keyword>
<evidence type="ECO:0000256" key="5">
    <source>
        <dbReference type="ARBA" id="ARBA00023163"/>
    </source>
</evidence>
<feature type="region of interest" description="Disordered" evidence="7">
    <location>
        <begin position="787"/>
        <end position="840"/>
    </location>
</feature>
<feature type="domain" description="Zn(2)-C6 fungal-type" evidence="8">
    <location>
        <begin position="22"/>
        <end position="53"/>
    </location>
</feature>
<dbReference type="GO" id="GO:0000981">
    <property type="term" value="F:DNA-binding transcription factor activity, RNA polymerase II-specific"/>
    <property type="evidence" value="ECO:0007669"/>
    <property type="project" value="InterPro"/>
</dbReference>
<dbReference type="SMART" id="SM00066">
    <property type="entry name" value="GAL4"/>
    <property type="match status" value="1"/>
</dbReference>
<dbReference type="PANTHER" id="PTHR47171:SF3">
    <property type="entry name" value="FARA-RELATED"/>
    <property type="match status" value="1"/>
</dbReference>
<dbReference type="GO" id="GO:0008270">
    <property type="term" value="F:zinc ion binding"/>
    <property type="evidence" value="ECO:0007669"/>
    <property type="project" value="InterPro"/>
</dbReference>
<sequence length="872" mass="96097">MPEQSSAQKSSFRRAKSRASRACEVCHARKVRCDVTVHMPCTNCAAFGCECRIPEVKSRKSKATTSHDKKPAQQQSQPPQQQHQPQVKLEERLASSSKGPSLVDKFGTDSALSSDRHATTASTSTSSNNNNASSSNATAGKSASSQDSSDGDQASARSSVGASSTNPNGTHSDSWFHLFDSKVQGPGRVAFLGSTSNFNLLLQDSSSESYHYSLPTENGGRSRLSEMEKEEIDVLKIRGAFLLPSREVCDDIVECYFEKVHPIIPVINRAQFMRQYNDPTNPPSLLLFQALLLAGSRVCHNPALKDATGSSELATLTFYKRAKALYDANYELDRISLVQSTLLMGWWWENPEEVTKNVYYWTRVSISIAQGFGIHRSVENSKMSAMDKKMWKRIWWSLFVRDRSVAMALGRPAMINLDDCDVPMITEDDLNEDEPGLPSPYPTNKVQVLFFINSVKLSEIIGYILRQQFSIGAERSRKQNKYPSISYCDMAMASWMKNLPEELRFSVSDSRNYDFYRALLHSQYYTVLCLVHRTNVIDRRSEELTVKSKEYPSWGIAFQSAHMICLIAEHLKAFNDLEDCPAFMTYTLFSALIILLYQTESRSKAVAERAHVAIKSLVSSMETLGKTWLVARMIQKLFVRIKDNPKIKEKIVHPAKKIAAQTSSSKRPLDDAGEEETPNKRPANGGDSAGNDSIFREYPVLAGKQKHITPNTIVQKGPNDQSFTASPVGGLPPGATGGASSGHSPNAAKTGPSPEFHFVTNTSPSTQTGFLENFQPSQLFLESQGESVNLHQGMSSSSSSTPNVDSNHSKLQAASGLSPSMLQSGPQDHLGLSPPADGVGTPSSLSLGDWYQFLVNNTDGQFSQVGSIVDLL</sequence>
<keyword evidence="1" id="KW-0479">Metal-binding</keyword>
<dbReference type="InterPro" id="IPR036864">
    <property type="entry name" value="Zn2-C6_fun-type_DNA-bd_sf"/>
</dbReference>
<dbReference type="GO" id="GO:0006351">
    <property type="term" value="P:DNA-templated transcription"/>
    <property type="evidence" value="ECO:0007669"/>
    <property type="project" value="InterPro"/>
</dbReference>
<dbReference type="SMART" id="SM00906">
    <property type="entry name" value="Fungal_trans"/>
    <property type="match status" value="1"/>
</dbReference>
<dbReference type="InterPro" id="IPR052073">
    <property type="entry name" value="Amide_Lactam_Regulators"/>
</dbReference>
<dbReference type="Gene3D" id="4.10.240.10">
    <property type="entry name" value="Zn(2)-C6 fungal-type DNA-binding domain"/>
    <property type="match status" value="1"/>
</dbReference>
<feature type="region of interest" description="Disordered" evidence="7">
    <location>
        <begin position="58"/>
        <end position="168"/>
    </location>
</feature>
<dbReference type="PhylomeDB" id="A0A060T8S4"/>
<feature type="compositionally biased region" description="Low complexity" evidence="7">
    <location>
        <begin position="119"/>
        <end position="159"/>
    </location>
</feature>
<feature type="compositionally biased region" description="Gly residues" evidence="7">
    <location>
        <begin position="731"/>
        <end position="740"/>
    </location>
</feature>
<evidence type="ECO:0000256" key="4">
    <source>
        <dbReference type="ARBA" id="ARBA00023125"/>
    </source>
</evidence>
<gene>
    <name evidence="9" type="ORF">GNLVRS02_ARAD1C31526g</name>
</gene>
<dbReference type="GO" id="GO:0003677">
    <property type="term" value="F:DNA binding"/>
    <property type="evidence" value="ECO:0007669"/>
    <property type="project" value="UniProtKB-KW"/>
</dbReference>
<organism evidence="9">
    <name type="scientific">Blastobotrys adeninivorans</name>
    <name type="common">Yeast</name>
    <name type="synonym">Arxula adeninivorans</name>
    <dbReference type="NCBI Taxonomy" id="409370"/>
    <lineage>
        <taxon>Eukaryota</taxon>
        <taxon>Fungi</taxon>
        <taxon>Dikarya</taxon>
        <taxon>Ascomycota</taxon>
        <taxon>Saccharomycotina</taxon>
        <taxon>Dipodascomycetes</taxon>
        <taxon>Dipodascales</taxon>
        <taxon>Trichomonascaceae</taxon>
        <taxon>Blastobotrys</taxon>
    </lineage>
</organism>
<feature type="compositionally biased region" description="Polar residues" evidence="7">
    <location>
        <begin position="708"/>
        <end position="725"/>
    </location>
</feature>
<dbReference type="PROSITE" id="PS00463">
    <property type="entry name" value="ZN2_CY6_FUNGAL_1"/>
    <property type="match status" value="1"/>
</dbReference>
<protein>
    <submittedName>
        <fullName evidence="9">ARAD1C31526p</fullName>
    </submittedName>
</protein>
<dbReference type="InterPro" id="IPR007219">
    <property type="entry name" value="XnlR_reg_dom"/>
</dbReference>
<dbReference type="CDD" id="cd00067">
    <property type="entry name" value="GAL4"/>
    <property type="match status" value="1"/>
</dbReference>
<proteinExistence type="predicted"/>
<feature type="compositionally biased region" description="Polar residues" evidence="7">
    <location>
        <begin position="759"/>
        <end position="770"/>
    </location>
</feature>
<dbReference type="CDD" id="cd12148">
    <property type="entry name" value="fungal_TF_MHR"/>
    <property type="match status" value="1"/>
</dbReference>
<feature type="region of interest" description="Disordered" evidence="7">
    <location>
        <begin position="706"/>
        <end position="770"/>
    </location>
</feature>
<keyword evidence="5" id="KW-0804">Transcription</keyword>
<evidence type="ECO:0000256" key="6">
    <source>
        <dbReference type="ARBA" id="ARBA00023242"/>
    </source>
</evidence>
<reference evidence="9" key="2">
    <citation type="submission" date="2014-06" db="EMBL/GenBank/DDBJ databases">
        <title>The complete genome of Blastobotrys (Arxula) adeninivorans LS3 - a yeast of biotechnological interest.</title>
        <authorList>
            <person name="Kunze G."/>
            <person name="Gaillardin C."/>
            <person name="Czernicka M."/>
            <person name="Durrens P."/>
            <person name="Martin T."/>
            <person name="Boer E."/>
            <person name="Gabaldon T."/>
            <person name="Cruz J."/>
            <person name="Talla E."/>
            <person name="Marck C."/>
            <person name="Goffeau A."/>
            <person name="Barbe V."/>
            <person name="Baret P."/>
            <person name="Baronian K."/>
            <person name="Beier S."/>
            <person name="Bleykasten C."/>
            <person name="Bode R."/>
            <person name="Casaregola S."/>
            <person name="Despons L."/>
            <person name="Fairhead C."/>
            <person name="Giersberg M."/>
            <person name="Gierski P."/>
            <person name="Hahnel U."/>
            <person name="Hartmann A."/>
            <person name="Jankowska D."/>
            <person name="Jubin C."/>
            <person name="Jung P."/>
            <person name="Lafontaine I."/>
            <person name="Leh-Louis V."/>
            <person name="Lemaire M."/>
            <person name="Marcet-Houben M."/>
            <person name="Mascher M."/>
            <person name="Morel G."/>
            <person name="Richard G.-F."/>
            <person name="Riechen J."/>
            <person name="Sacerdot C."/>
            <person name="Sarkar A."/>
            <person name="Savel G."/>
            <person name="Schacherer J."/>
            <person name="Sherman D."/>
            <person name="Straub M.-L."/>
            <person name="Stein N."/>
            <person name="Thierry A."/>
            <person name="Trautwein-Schult A."/>
            <person name="Westhof E."/>
            <person name="Worch S."/>
            <person name="Dujon B."/>
            <person name="Souciet J.-L."/>
            <person name="Wincker P."/>
            <person name="Scholz U."/>
            <person name="Neuveglise N."/>
        </authorList>
    </citation>
    <scope>NUCLEOTIDE SEQUENCE</scope>
    <source>
        <strain evidence="9">LS3</strain>
    </source>
</reference>
<accession>A0A060T8S4</accession>
<evidence type="ECO:0000256" key="7">
    <source>
        <dbReference type="SAM" id="MobiDB-lite"/>
    </source>
</evidence>
<evidence type="ECO:0000256" key="1">
    <source>
        <dbReference type="ARBA" id="ARBA00022723"/>
    </source>
</evidence>
<keyword evidence="6" id="KW-0539">Nucleus</keyword>
<dbReference type="PROSITE" id="PS50048">
    <property type="entry name" value="ZN2_CY6_FUNGAL_2"/>
    <property type="match status" value="1"/>
</dbReference>
<dbReference type="AlphaFoldDB" id="A0A060T8S4"/>
<dbReference type="PANTHER" id="PTHR47171">
    <property type="entry name" value="FARA-RELATED"/>
    <property type="match status" value="1"/>
</dbReference>
<feature type="compositionally biased region" description="Low complexity" evidence="7">
    <location>
        <begin position="72"/>
        <end position="86"/>
    </location>
</feature>
<keyword evidence="3" id="KW-0805">Transcription regulation</keyword>
<evidence type="ECO:0000256" key="3">
    <source>
        <dbReference type="ARBA" id="ARBA00023015"/>
    </source>
</evidence>
<feature type="region of interest" description="Disordered" evidence="7">
    <location>
        <begin position="652"/>
        <end position="693"/>
    </location>
</feature>
<dbReference type="Pfam" id="PF04082">
    <property type="entry name" value="Fungal_trans"/>
    <property type="match status" value="1"/>
</dbReference>
<feature type="compositionally biased region" description="Polar residues" evidence="7">
    <location>
        <begin position="801"/>
        <end position="826"/>
    </location>
</feature>
<dbReference type="InterPro" id="IPR001138">
    <property type="entry name" value="Zn2Cys6_DnaBD"/>
</dbReference>
<evidence type="ECO:0000256" key="2">
    <source>
        <dbReference type="ARBA" id="ARBA00022833"/>
    </source>
</evidence>
<dbReference type="EMBL" id="HG937693">
    <property type="protein sequence ID" value="CDP35272.1"/>
    <property type="molecule type" value="Genomic_DNA"/>
</dbReference>
<dbReference type="Pfam" id="PF00172">
    <property type="entry name" value="Zn_clus"/>
    <property type="match status" value="1"/>
</dbReference>
<name>A0A060T8S4_BLAAD</name>
<evidence type="ECO:0000313" key="9">
    <source>
        <dbReference type="EMBL" id="CDP35272.1"/>
    </source>
</evidence>
<keyword evidence="2" id="KW-0862">Zinc</keyword>